<dbReference type="Pfam" id="PF06522">
    <property type="entry name" value="B12D"/>
    <property type="match status" value="1"/>
</dbReference>
<keyword evidence="1" id="KW-0472">Membrane</keyword>
<keyword evidence="1" id="KW-0812">Transmembrane</keyword>
<keyword evidence="3" id="KW-1185">Reference proteome</keyword>
<comment type="caution">
    <text evidence="2">The sequence shown here is derived from an EMBL/GenBank/DDBJ whole genome shotgun (WGS) entry which is preliminary data.</text>
</comment>
<evidence type="ECO:0000313" key="3">
    <source>
        <dbReference type="Proteomes" id="UP001283361"/>
    </source>
</evidence>
<evidence type="ECO:0000313" key="2">
    <source>
        <dbReference type="EMBL" id="KAK3790561.1"/>
    </source>
</evidence>
<dbReference type="EMBL" id="JAWDGP010001538">
    <property type="protein sequence ID" value="KAK3790561.1"/>
    <property type="molecule type" value="Genomic_DNA"/>
</dbReference>
<dbReference type="InterPro" id="IPR010530">
    <property type="entry name" value="B12D"/>
</dbReference>
<feature type="transmembrane region" description="Helical" evidence="1">
    <location>
        <begin position="85"/>
        <end position="108"/>
    </location>
</feature>
<evidence type="ECO:0000256" key="1">
    <source>
        <dbReference type="SAM" id="Phobius"/>
    </source>
</evidence>
<gene>
    <name evidence="2" type="ORF">RRG08_010608</name>
</gene>
<accession>A0AAE1E182</accession>
<protein>
    <submittedName>
        <fullName evidence="2">Uncharacterized protein</fullName>
    </submittedName>
</protein>
<proteinExistence type="predicted"/>
<name>A0AAE1E182_9GAST</name>
<keyword evidence="1" id="KW-1133">Transmembrane helix</keyword>
<reference evidence="2" key="1">
    <citation type="journal article" date="2023" name="G3 (Bethesda)">
        <title>A reference genome for the long-term kleptoplast-retaining sea slug Elysia crispata morphotype clarki.</title>
        <authorList>
            <person name="Eastman K.E."/>
            <person name="Pendleton A.L."/>
            <person name="Shaikh M.A."/>
            <person name="Suttiyut T."/>
            <person name="Ogas R."/>
            <person name="Tomko P."/>
            <person name="Gavelis G."/>
            <person name="Widhalm J.R."/>
            <person name="Wisecaver J.H."/>
        </authorList>
    </citation>
    <scope>NUCLEOTIDE SEQUENCE</scope>
    <source>
        <strain evidence="2">ECLA1</strain>
    </source>
</reference>
<organism evidence="2 3">
    <name type="scientific">Elysia crispata</name>
    <name type="common">lettuce slug</name>
    <dbReference type="NCBI Taxonomy" id="231223"/>
    <lineage>
        <taxon>Eukaryota</taxon>
        <taxon>Metazoa</taxon>
        <taxon>Spiralia</taxon>
        <taxon>Lophotrochozoa</taxon>
        <taxon>Mollusca</taxon>
        <taxon>Gastropoda</taxon>
        <taxon>Heterobranchia</taxon>
        <taxon>Euthyneura</taxon>
        <taxon>Panpulmonata</taxon>
        <taxon>Sacoglossa</taxon>
        <taxon>Placobranchoidea</taxon>
        <taxon>Plakobranchidae</taxon>
        <taxon>Elysia</taxon>
    </lineage>
</organism>
<dbReference type="Proteomes" id="UP001283361">
    <property type="component" value="Unassembled WGS sequence"/>
</dbReference>
<sequence>MGATRTNFAPGIRVRYFKSGSGLNLTRTERQAIWPGAGIPGSPGLDQAGRAEIFSLTQDRSVKTEMATLKTFGFGLRAFKKYPELVPLVSIISTAVIGCCSFMGYALATKPDVRVIKSKGPAFEDVGPLETRKLVNLNKDKYQIFPEVEALRREIGSYKS</sequence>
<dbReference type="AlphaFoldDB" id="A0AAE1E182"/>